<dbReference type="RefSeq" id="WP_081922063.1">
    <property type="nucleotide sequence ID" value="NZ_CCAE010000091.1"/>
</dbReference>
<dbReference type="EMBL" id="CCAE010000091">
    <property type="protein sequence ID" value="CDN90534.1"/>
    <property type="molecule type" value="Genomic_DNA"/>
</dbReference>
<dbReference type="GO" id="GO:0005524">
    <property type="term" value="F:ATP binding"/>
    <property type="evidence" value="ECO:0007669"/>
    <property type="project" value="UniProtKB-KW"/>
</dbReference>
<dbReference type="InterPro" id="IPR050474">
    <property type="entry name" value="Hel308_SKI2-like"/>
</dbReference>
<dbReference type="PANTHER" id="PTHR47961:SF10">
    <property type="entry name" value="ATP-DEPENDENT DNA HELICASE HEL308"/>
    <property type="match status" value="1"/>
</dbReference>
<dbReference type="CDD" id="cd17921">
    <property type="entry name" value="DEXHc_Ski2"/>
    <property type="match status" value="1"/>
</dbReference>
<evidence type="ECO:0000256" key="2">
    <source>
        <dbReference type="ARBA" id="ARBA00022801"/>
    </source>
</evidence>
<keyword evidence="8" id="KW-1185">Reference proteome</keyword>
<name>A0A1L1PP41_HYDIT</name>
<feature type="domain" description="Helicase C-terminal" evidence="6">
    <location>
        <begin position="527"/>
        <end position="703"/>
    </location>
</feature>
<dbReference type="GO" id="GO:0016787">
    <property type="term" value="F:hydrolase activity"/>
    <property type="evidence" value="ECO:0007669"/>
    <property type="project" value="UniProtKB-KW"/>
</dbReference>
<dbReference type="Proteomes" id="UP000028878">
    <property type="component" value="Unassembled WGS sequence"/>
</dbReference>
<keyword evidence="3 7" id="KW-0347">Helicase</keyword>
<accession>A0A1L1PP41</accession>
<evidence type="ECO:0000256" key="1">
    <source>
        <dbReference type="ARBA" id="ARBA00022741"/>
    </source>
</evidence>
<keyword evidence="4" id="KW-0067">ATP-binding</keyword>
<dbReference type="GO" id="GO:0004386">
    <property type="term" value="F:helicase activity"/>
    <property type="evidence" value="ECO:0007669"/>
    <property type="project" value="UniProtKB-KW"/>
</dbReference>
<dbReference type="Gene3D" id="3.40.50.300">
    <property type="entry name" value="P-loop containing nucleotide triphosphate hydrolases"/>
    <property type="match status" value="2"/>
</dbReference>
<evidence type="ECO:0000313" key="8">
    <source>
        <dbReference type="Proteomes" id="UP000028878"/>
    </source>
</evidence>
<dbReference type="SUPFAM" id="SSF52540">
    <property type="entry name" value="P-loop containing nucleoside triphosphate hydrolases"/>
    <property type="match status" value="1"/>
</dbReference>
<dbReference type="InterPro" id="IPR001650">
    <property type="entry name" value="Helicase_C-like"/>
</dbReference>
<evidence type="ECO:0000313" key="7">
    <source>
        <dbReference type="EMBL" id="CDN90534.1"/>
    </source>
</evidence>
<dbReference type="SMART" id="SM00487">
    <property type="entry name" value="DEXDc"/>
    <property type="match status" value="1"/>
</dbReference>
<dbReference type="InterPro" id="IPR027417">
    <property type="entry name" value="P-loop_NTPase"/>
</dbReference>
<dbReference type="InterPro" id="IPR014001">
    <property type="entry name" value="Helicase_ATP-bd"/>
</dbReference>
<evidence type="ECO:0000256" key="4">
    <source>
        <dbReference type="ARBA" id="ARBA00022840"/>
    </source>
</evidence>
<dbReference type="SMART" id="SM00490">
    <property type="entry name" value="HELICc"/>
    <property type="match status" value="1"/>
</dbReference>
<keyword evidence="2" id="KW-0378">Hydrolase</keyword>
<proteinExistence type="predicted"/>
<gene>
    <name evidence="7" type="ORF">BN948_04979</name>
</gene>
<sequence>MNHLPSNVDFLSSAAAAAAKARQVPPVADTADALDVATALKCMSAFQTLESDEELESLEDEKVAAPLVAAARILQSTAQYRRREVEDELSNDVAEREDVKNEIDSLLRYAALAFAMVGNFPSARAVLAEIDADEFDVSEARMMIAFICDPRGACEVRLARQTSGVRRFLVDWQVALTSDDAAKRQSAFERALRRMIEAAMKGGVADGALVLNAEMAARQAMRLATVTLLEAAPEIPQWFVRNSVDSGTVTLLPPQRQLLIDRRIAKRSGNTLLTLPTSTGKTFVAQACMVAALKKGDLCVYVAPYVAIGEQVKTSLNDNVKGRLPIVSMFGGFQLEMPSAFEDTELIVATPERFDAWLRSSDDVARLRTVILDELHIIENGTRGARVEGIVSRLRLLQEKNKKLRLVGLSAVLSEPERVCNWLAIEPKNLHEIGWRPTARRLAICRADGHLYWLHGNDALRPSDVRPNAQISESTQLHLPGVIKRGRFAKVNEASSASNVAAISMDLLKRLGAPGLVVCPRKVDSRLLARVLWNASDDIHSEHLRSVADEIQARHVWLENLCDYLRRGIAYHNAALPFDVRRDIEDLTRRRLLKVVCATTTLAEGADLPFRWTIVAHWLSSMADQGTPMKSMTFRNIAGRCGRAGAFSEGDTVLFENLMGPPSERLSLNSSKRLERVMFSSAPLESTINEAWDAVPENSQELLAAAFSAQLLACIGENPSAKNIVETFKDASFAAHSGGEEWLQKILKEELDAILDHNRPGGPLAVANSPVRLTPLGKAANLSGFSPSTCRSMVAFLESENFGSGPKLYARLLERFHDIPEQANEKLRKIYSGTKHRNPVRASDVPGLLTDLMDGVDFRATFERLPARKKSKASEDSVETQFEEFVSLVDGVVGNFLPWLLRGLNSLKGFGSTEADMTNWTDYARSIEQALRPQSASEHEDDSADEG</sequence>
<dbReference type="InterPro" id="IPR011545">
    <property type="entry name" value="DEAD/DEAH_box_helicase_dom"/>
</dbReference>
<evidence type="ECO:0000259" key="5">
    <source>
        <dbReference type="PROSITE" id="PS51192"/>
    </source>
</evidence>
<organism evidence="7 8">
    <name type="scientific">Hydrogenophaga intermedia</name>
    <dbReference type="NCBI Taxonomy" id="65786"/>
    <lineage>
        <taxon>Bacteria</taxon>
        <taxon>Pseudomonadati</taxon>
        <taxon>Pseudomonadota</taxon>
        <taxon>Betaproteobacteria</taxon>
        <taxon>Burkholderiales</taxon>
        <taxon>Comamonadaceae</taxon>
        <taxon>Hydrogenophaga</taxon>
    </lineage>
</organism>
<feature type="domain" description="Helicase ATP-binding" evidence="5">
    <location>
        <begin position="262"/>
        <end position="431"/>
    </location>
</feature>
<evidence type="ECO:0000256" key="3">
    <source>
        <dbReference type="ARBA" id="ARBA00022806"/>
    </source>
</evidence>
<protein>
    <submittedName>
        <fullName evidence="7">DEAD/DEAH box helicase domain protein</fullName>
    </submittedName>
</protein>
<dbReference type="PANTHER" id="PTHR47961">
    <property type="entry name" value="DNA POLYMERASE THETA, PUTATIVE (AFU_ORTHOLOGUE AFUA_1G05260)-RELATED"/>
    <property type="match status" value="1"/>
</dbReference>
<evidence type="ECO:0000259" key="6">
    <source>
        <dbReference type="PROSITE" id="PS51194"/>
    </source>
</evidence>
<dbReference type="PROSITE" id="PS51194">
    <property type="entry name" value="HELICASE_CTER"/>
    <property type="match status" value="1"/>
</dbReference>
<keyword evidence="1" id="KW-0547">Nucleotide-binding</keyword>
<dbReference type="AlphaFoldDB" id="A0A1L1PP41"/>
<dbReference type="GO" id="GO:0003676">
    <property type="term" value="F:nucleic acid binding"/>
    <property type="evidence" value="ECO:0007669"/>
    <property type="project" value="InterPro"/>
</dbReference>
<dbReference type="PROSITE" id="PS51192">
    <property type="entry name" value="HELICASE_ATP_BIND_1"/>
    <property type="match status" value="1"/>
</dbReference>
<dbReference type="Pfam" id="PF00270">
    <property type="entry name" value="DEAD"/>
    <property type="match status" value="1"/>
</dbReference>
<reference evidence="8" key="1">
    <citation type="submission" date="2014-11" db="EMBL/GenBank/DDBJ databases">
        <title>Draft genome sequence of Hydrogenophaga intermedia S1.</title>
        <authorList>
            <person name="Gan H.M."/>
            <person name="Chew T.H."/>
            <person name="Stolz A."/>
        </authorList>
    </citation>
    <scope>NUCLEOTIDE SEQUENCE [LARGE SCALE GENOMIC DNA]</scope>
    <source>
        <strain evidence="8">S1</strain>
    </source>
</reference>